<feature type="transmembrane region" description="Helical" evidence="7">
    <location>
        <begin position="84"/>
        <end position="110"/>
    </location>
</feature>
<feature type="transmembrane region" description="Helical" evidence="7">
    <location>
        <begin position="122"/>
        <end position="141"/>
    </location>
</feature>
<evidence type="ECO:0000313" key="9">
    <source>
        <dbReference type="EMBL" id="MBM7642429.1"/>
    </source>
</evidence>
<evidence type="ECO:0000259" key="8">
    <source>
        <dbReference type="Pfam" id="PF00884"/>
    </source>
</evidence>
<evidence type="ECO:0000256" key="5">
    <source>
        <dbReference type="ARBA" id="ARBA00022989"/>
    </source>
</evidence>
<comment type="pathway">
    <text evidence="2">Cell wall biogenesis; lipoteichoic acid biosynthesis.</text>
</comment>
<sequence length="552" mass="63070">MKRRLKHSKWAYYWDLVKDYTKDYSSEIMMALKFIFPFILVIMAAISMGQFAYFLVGIFELASILIITNIIYTRHEKWAYAFNCLALLVFNIQFFVLYYGGSFVTLVMLTNVDSLGALSGKLPLYIIGILVMLVMTFLPIMELEYPFEHAKMLSVVVILDLIFTLFAGNGYSAAFGVFDIFQQYAENRQMLQKIADQDNVAETFYQAGIQSAIDKPANLTQNPNVIVIFVEGLSQNVIDDEQNIMPNVAKFQEQSLSFKNYYNHTFATYRGLIGQLFSGYQLDNYDKNNLVSMQSILASQGYQTSFVNTEPENTQFTSYLENLGYNEVISDTSKTSGSENTLSDKEAFDKLFEVASQQESTGQPFFTTMYTFGTHMSLDSTDEKYGDGKSAFLNKFYNFDYQFNEFMKKFNNSSLSDNTVIVFTTDHSTYTDNDYSEAFPSYTRENGDVDQVPFFIYYKGITPQEIDVQGRNSLDMVPTVLDYLDISEENYFLGVSLFMPKENNNNYDTVFHDNSNLLSTDGASISALTASQQEIIENQLTKYFAAKLEVVR</sequence>
<dbReference type="EMBL" id="JAFBEH010000011">
    <property type="protein sequence ID" value="MBM7642429.1"/>
    <property type="molecule type" value="Genomic_DNA"/>
</dbReference>
<feature type="transmembrane region" description="Helical" evidence="7">
    <location>
        <begin position="52"/>
        <end position="72"/>
    </location>
</feature>
<evidence type="ECO:0000256" key="7">
    <source>
        <dbReference type="SAM" id="Phobius"/>
    </source>
</evidence>
<accession>A0ABS2PQV7</accession>
<evidence type="ECO:0000256" key="2">
    <source>
        <dbReference type="ARBA" id="ARBA00004936"/>
    </source>
</evidence>
<dbReference type="InterPro" id="IPR017850">
    <property type="entry name" value="Alkaline_phosphatase_core_sf"/>
</dbReference>
<dbReference type="PANTHER" id="PTHR47371">
    <property type="entry name" value="LIPOTEICHOIC ACID SYNTHASE"/>
    <property type="match status" value="1"/>
</dbReference>
<evidence type="ECO:0000256" key="4">
    <source>
        <dbReference type="ARBA" id="ARBA00022692"/>
    </source>
</evidence>
<keyword evidence="6 7" id="KW-0472">Membrane</keyword>
<comment type="subcellular location">
    <subcellularLocation>
        <location evidence="1">Cell membrane</location>
        <topology evidence="1">Multi-pass membrane protein</topology>
    </subcellularLocation>
</comment>
<dbReference type="RefSeq" id="WP_239548867.1">
    <property type="nucleotide sequence ID" value="NZ_JAFBEH010000011.1"/>
</dbReference>
<evidence type="ECO:0000313" key="10">
    <source>
        <dbReference type="Proteomes" id="UP000697472"/>
    </source>
</evidence>
<dbReference type="Gene3D" id="3.40.720.10">
    <property type="entry name" value="Alkaline Phosphatase, subunit A"/>
    <property type="match status" value="1"/>
</dbReference>
<keyword evidence="4 7" id="KW-0812">Transmembrane</keyword>
<organism evidence="9 10">
    <name type="scientific">Streptococcus loxodontisalivarius</name>
    <dbReference type="NCBI Taxonomy" id="1349415"/>
    <lineage>
        <taxon>Bacteria</taxon>
        <taxon>Bacillati</taxon>
        <taxon>Bacillota</taxon>
        <taxon>Bacilli</taxon>
        <taxon>Lactobacillales</taxon>
        <taxon>Streptococcaceae</taxon>
        <taxon>Streptococcus</taxon>
    </lineage>
</organism>
<reference evidence="9 10" key="1">
    <citation type="submission" date="2021-01" db="EMBL/GenBank/DDBJ databases">
        <title>Genomic Encyclopedia of Type Strains, Phase IV (KMG-IV): sequencing the most valuable type-strain genomes for metagenomic binning, comparative biology and taxonomic classification.</title>
        <authorList>
            <person name="Goeker M."/>
        </authorList>
    </citation>
    <scope>NUCLEOTIDE SEQUENCE [LARGE SCALE GENOMIC DNA]</scope>
    <source>
        <strain evidence="9 10">DSM 27382</strain>
    </source>
</reference>
<dbReference type="PANTHER" id="PTHR47371:SF3">
    <property type="entry name" value="PHOSPHOGLYCEROL TRANSFERASE I"/>
    <property type="match status" value="1"/>
</dbReference>
<dbReference type="InterPro" id="IPR000917">
    <property type="entry name" value="Sulfatase_N"/>
</dbReference>
<evidence type="ECO:0000256" key="6">
    <source>
        <dbReference type="ARBA" id="ARBA00023136"/>
    </source>
</evidence>
<proteinExistence type="predicted"/>
<dbReference type="Pfam" id="PF00884">
    <property type="entry name" value="Sulfatase"/>
    <property type="match status" value="1"/>
</dbReference>
<dbReference type="Proteomes" id="UP000697472">
    <property type="component" value="Unassembled WGS sequence"/>
</dbReference>
<evidence type="ECO:0000256" key="1">
    <source>
        <dbReference type="ARBA" id="ARBA00004651"/>
    </source>
</evidence>
<feature type="domain" description="Sulfatase N-terminal" evidence="8">
    <location>
        <begin position="223"/>
        <end position="486"/>
    </location>
</feature>
<keyword evidence="5 7" id="KW-1133">Transmembrane helix</keyword>
<feature type="transmembrane region" description="Helical" evidence="7">
    <location>
        <begin position="28"/>
        <end position="46"/>
    </location>
</feature>
<dbReference type="InterPro" id="IPR050448">
    <property type="entry name" value="OpgB/LTA_synthase_biosynth"/>
</dbReference>
<dbReference type="CDD" id="cd16015">
    <property type="entry name" value="LTA_synthase"/>
    <property type="match status" value="1"/>
</dbReference>
<gene>
    <name evidence="9" type="ORF">JOC28_000726</name>
</gene>
<name>A0ABS2PQV7_9STRE</name>
<comment type="caution">
    <text evidence="9">The sequence shown here is derived from an EMBL/GenBank/DDBJ whole genome shotgun (WGS) entry which is preliminary data.</text>
</comment>
<keyword evidence="3" id="KW-1003">Cell membrane</keyword>
<protein>
    <recommendedName>
        <fullName evidence="8">Sulfatase N-terminal domain-containing protein</fullName>
    </recommendedName>
</protein>
<feature type="transmembrane region" description="Helical" evidence="7">
    <location>
        <begin position="153"/>
        <end position="178"/>
    </location>
</feature>
<evidence type="ECO:0000256" key="3">
    <source>
        <dbReference type="ARBA" id="ARBA00022475"/>
    </source>
</evidence>
<keyword evidence="10" id="KW-1185">Reference proteome</keyword>
<dbReference type="SUPFAM" id="SSF53649">
    <property type="entry name" value="Alkaline phosphatase-like"/>
    <property type="match status" value="1"/>
</dbReference>